<evidence type="ECO:0000313" key="3">
    <source>
        <dbReference type="Proteomes" id="UP001211907"/>
    </source>
</evidence>
<evidence type="ECO:0000313" key="2">
    <source>
        <dbReference type="EMBL" id="KAJ3129577.1"/>
    </source>
</evidence>
<comment type="caution">
    <text evidence="2">The sequence shown here is derived from an EMBL/GenBank/DDBJ whole genome shotgun (WGS) entry which is preliminary data.</text>
</comment>
<keyword evidence="3" id="KW-1185">Reference proteome</keyword>
<keyword evidence="1" id="KW-0732">Signal</keyword>
<dbReference type="EMBL" id="JADGJH010000417">
    <property type="protein sequence ID" value="KAJ3129577.1"/>
    <property type="molecule type" value="Genomic_DNA"/>
</dbReference>
<protein>
    <recommendedName>
        <fullName evidence="4">Extracellular membrane protein CFEM domain-containing protein</fullName>
    </recommendedName>
</protein>
<name>A0AAD5T5S3_9FUNG</name>
<sequence length="170" mass="16786">MGKFWNSIKIGLVVLSGVLVVRAQSSALTAELACLNGGLEMLPVCYLACLSAQDVTLPLTFNTLSAAAAVISSPKLGACAEIDCTTAADETQLQAARAVMATCVGFTNSTFATTATTAGGASATATTAPATAGTATGTVAANSVFSATTISSALALSFGAVGHLITSLFL</sequence>
<feature type="chain" id="PRO_5041976717" description="Extracellular membrane protein CFEM domain-containing protein" evidence="1">
    <location>
        <begin position="24"/>
        <end position="170"/>
    </location>
</feature>
<feature type="signal peptide" evidence="1">
    <location>
        <begin position="1"/>
        <end position="23"/>
    </location>
</feature>
<evidence type="ECO:0000256" key="1">
    <source>
        <dbReference type="SAM" id="SignalP"/>
    </source>
</evidence>
<dbReference type="AlphaFoldDB" id="A0AAD5T5S3"/>
<organism evidence="2 3">
    <name type="scientific">Physocladia obscura</name>
    <dbReference type="NCBI Taxonomy" id="109957"/>
    <lineage>
        <taxon>Eukaryota</taxon>
        <taxon>Fungi</taxon>
        <taxon>Fungi incertae sedis</taxon>
        <taxon>Chytridiomycota</taxon>
        <taxon>Chytridiomycota incertae sedis</taxon>
        <taxon>Chytridiomycetes</taxon>
        <taxon>Chytridiales</taxon>
        <taxon>Chytriomycetaceae</taxon>
        <taxon>Physocladia</taxon>
    </lineage>
</organism>
<proteinExistence type="predicted"/>
<reference evidence="2" key="1">
    <citation type="submission" date="2020-05" db="EMBL/GenBank/DDBJ databases">
        <title>Phylogenomic resolution of chytrid fungi.</title>
        <authorList>
            <person name="Stajich J.E."/>
            <person name="Amses K."/>
            <person name="Simmons R."/>
            <person name="Seto K."/>
            <person name="Myers J."/>
            <person name="Bonds A."/>
            <person name="Quandt C.A."/>
            <person name="Barry K."/>
            <person name="Liu P."/>
            <person name="Grigoriev I."/>
            <person name="Longcore J.E."/>
            <person name="James T.Y."/>
        </authorList>
    </citation>
    <scope>NUCLEOTIDE SEQUENCE</scope>
    <source>
        <strain evidence="2">JEL0513</strain>
    </source>
</reference>
<gene>
    <name evidence="2" type="ORF">HK100_008528</name>
</gene>
<evidence type="ECO:0008006" key="4">
    <source>
        <dbReference type="Google" id="ProtNLM"/>
    </source>
</evidence>
<accession>A0AAD5T5S3</accession>
<dbReference type="Proteomes" id="UP001211907">
    <property type="component" value="Unassembled WGS sequence"/>
</dbReference>